<name>A0A895KR59_MALJA</name>
<evidence type="ECO:0000313" key="1">
    <source>
        <dbReference type="EMBL" id="QRZ58744.1"/>
    </source>
</evidence>
<reference evidence="1" key="1">
    <citation type="journal article" date="2021" name="bioRxiv">
        <title>Ancestral mitochondrial apparatus derived from the bacterial type II secretion system.</title>
        <authorList>
            <person name="Horvathova L."/>
            <person name="Zarsky V."/>
            <person name="Panek T."/>
            <person name="Derelle R."/>
            <person name="Pyrih J."/>
            <person name="Motyckova A."/>
            <person name="Klapst'ova V."/>
            <person name="Vinopalova M."/>
            <person name="Markova L."/>
            <person name="Voleman L."/>
            <person name="Klimes V."/>
            <person name="Petru M."/>
            <person name="Vaitova Z."/>
            <person name="Cepicka I."/>
            <person name="Hryzakova K."/>
            <person name="Harant K."/>
            <person name="Gray M.W."/>
            <person name="Chami M."/>
            <person name="Guilvout I."/>
            <person name="Francetic O."/>
            <person name="Lang B.F."/>
            <person name="Vlcek C."/>
            <person name="Tsaousis A.D."/>
            <person name="Elias M."/>
            <person name="Dolezal P."/>
        </authorList>
    </citation>
    <scope>NUCLEOTIDE SEQUENCE</scope>
    <source>
        <strain evidence="1">ATCC 50740</strain>
    </source>
</reference>
<accession>A0A895KR59</accession>
<proteinExistence type="predicted"/>
<dbReference type="AlphaFoldDB" id="A0A895KR59"/>
<gene>
    <name evidence="1" type="primary">GspDN1</name>
</gene>
<sequence>MASAHESDESIEPYYIYLTNSVLDAKLQRYIAAYVEHIAKVLEGPAADASQDPSQAQRVPPNRVVTFMPERNGILLFGFRPSTVRVIYRLLKKLDEETVNLRFEVNLVLVESHRMTSGFEF</sequence>
<protein>
    <submittedName>
        <fullName evidence="1">General secretion pathway protein DN1</fullName>
    </submittedName>
</protein>
<dbReference type="EMBL" id="MT460916">
    <property type="protein sequence ID" value="QRZ58744.1"/>
    <property type="molecule type" value="Genomic_DNA"/>
</dbReference>
<organism evidence="1">
    <name type="scientific">Malawimonas jakobiformis</name>
    <name type="common">Flagellated protozoan</name>
    <dbReference type="NCBI Taxonomy" id="136089"/>
    <lineage>
        <taxon>Eukaryota</taxon>
        <taxon>Malawimonadida</taxon>
        <taxon>Malawimonadidae</taxon>
        <taxon>Malawimonas</taxon>
    </lineage>
</organism>